<feature type="domain" description="HTH cro/C1-type" evidence="2">
    <location>
        <begin position="13"/>
        <end position="67"/>
    </location>
</feature>
<proteinExistence type="predicted"/>
<organism evidence="3 4">
    <name type="scientific">Bifidobacterium pullorum</name>
    <dbReference type="NCBI Taxonomy" id="78448"/>
    <lineage>
        <taxon>Bacteria</taxon>
        <taxon>Bacillati</taxon>
        <taxon>Actinomycetota</taxon>
        <taxon>Actinomycetes</taxon>
        <taxon>Bifidobacteriales</taxon>
        <taxon>Bifidobacteriaceae</taxon>
        <taxon>Bifidobacterium</taxon>
    </lineage>
</organism>
<sequence>MTEERRRLLGQTIYDMRKARGVSQERLGELAGIDRAYMERIERGETSVGVDKIWAICDALDITPAQLFGEAEQPETPSDPVDIQ</sequence>
<dbReference type="AlphaFoldDB" id="A0A7V8HQY1"/>
<dbReference type="GO" id="GO:0003700">
    <property type="term" value="F:DNA-binding transcription factor activity"/>
    <property type="evidence" value="ECO:0007669"/>
    <property type="project" value="TreeGrafter"/>
</dbReference>
<comment type="caution">
    <text evidence="3">The sequence shown here is derived from an EMBL/GenBank/DDBJ whole genome shotgun (WGS) entry which is preliminary data.</text>
</comment>
<dbReference type="PROSITE" id="PS50943">
    <property type="entry name" value="HTH_CROC1"/>
    <property type="match status" value="1"/>
</dbReference>
<dbReference type="SUPFAM" id="SSF47413">
    <property type="entry name" value="lambda repressor-like DNA-binding domains"/>
    <property type="match status" value="1"/>
</dbReference>
<gene>
    <name evidence="3" type="ORF">BPULL_0943</name>
</gene>
<dbReference type="Pfam" id="PF01381">
    <property type="entry name" value="HTH_3"/>
    <property type="match status" value="1"/>
</dbReference>
<dbReference type="PANTHER" id="PTHR46797:SF1">
    <property type="entry name" value="METHYLPHOSPHONATE SYNTHASE"/>
    <property type="match status" value="1"/>
</dbReference>
<reference evidence="3 4" key="1">
    <citation type="submission" date="2014-03" db="EMBL/GenBank/DDBJ databases">
        <title>Genomics of Bifidobacteria.</title>
        <authorList>
            <person name="Ventura M."/>
            <person name="Milani C."/>
            <person name="Lugli G.A."/>
        </authorList>
    </citation>
    <scope>NUCLEOTIDE SEQUENCE [LARGE SCALE GENOMIC DNA]</scope>
    <source>
        <strain evidence="3 4">LMG 21816</strain>
    </source>
</reference>
<name>A0A7V8HQY1_9BIFI</name>
<evidence type="ECO:0000256" key="1">
    <source>
        <dbReference type="ARBA" id="ARBA00023125"/>
    </source>
</evidence>
<dbReference type="EMBL" id="JGZJ01000005">
    <property type="protein sequence ID" value="KFI83658.1"/>
    <property type="molecule type" value="Genomic_DNA"/>
</dbReference>
<dbReference type="SMART" id="SM00530">
    <property type="entry name" value="HTH_XRE"/>
    <property type="match status" value="1"/>
</dbReference>
<dbReference type="CDD" id="cd00093">
    <property type="entry name" value="HTH_XRE"/>
    <property type="match status" value="1"/>
</dbReference>
<dbReference type="PANTHER" id="PTHR46797">
    <property type="entry name" value="HTH-TYPE TRANSCRIPTIONAL REGULATOR"/>
    <property type="match status" value="1"/>
</dbReference>
<dbReference type="InterPro" id="IPR010982">
    <property type="entry name" value="Lambda_DNA-bd_dom_sf"/>
</dbReference>
<accession>A0A7V8HQY1</accession>
<dbReference type="Gene3D" id="1.10.260.40">
    <property type="entry name" value="lambda repressor-like DNA-binding domains"/>
    <property type="match status" value="1"/>
</dbReference>
<dbReference type="InterPro" id="IPR001387">
    <property type="entry name" value="Cro/C1-type_HTH"/>
</dbReference>
<keyword evidence="1" id="KW-0238">DNA-binding</keyword>
<evidence type="ECO:0000313" key="3">
    <source>
        <dbReference type="EMBL" id="KFI83658.1"/>
    </source>
</evidence>
<protein>
    <submittedName>
        <fullName evidence="3">XRE family transcriptional regulator</fullName>
    </submittedName>
</protein>
<dbReference type="GO" id="GO:0003677">
    <property type="term" value="F:DNA binding"/>
    <property type="evidence" value="ECO:0007669"/>
    <property type="project" value="UniProtKB-KW"/>
</dbReference>
<evidence type="ECO:0000259" key="2">
    <source>
        <dbReference type="PROSITE" id="PS50943"/>
    </source>
</evidence>
<dbReference type="GO" id="GO:0005829">
    <property type="term" value="C:cytosol"/>
    <property type="evidence" value="ECO:0007669"/>
    <property type="project" value="TreeGrafter"/>
</dbReference>
<evidence type="ECO:0000313" key="4">
    <source>
        <dbReference type="Proteomes" id="UP000029109"/>
    </source>
</evidence>
<dbReference type="InterPro" id="IPR050807">
    <property type="entry name" value="TransReg_Diox_bact_type"/>
</dbReference>
<dbReference type="Proteomes" id="UP000029109">
    <property type="component" value="Unassembled WGS sequence"/>
</dbReference>